<dbReference type="InterPro" id="IPR041373">
    <property type="entry name" value="RT_RNaseH"/>
</dbReference>
<name>A0AA88X3B3_9ASTE</name>
<evidence type="ECO:0000256" key="3">
    <source>
        <dbReference type="ARBA" id="ARBA00022722"/>
    </source>
</evidence>
<dbReference type="SUPFAM" id="SSF56672">
    <property type="entry name" value="DNA/RNA polymerases"/>
    <property type="match status" value="1"/>
</dbReference>
<dbReference type="GO" id="GO:0016787">
    <property type="term" value="F:hydrolase activity"/>
    <property type="evidence" value="ECO:0007669"/>
    <property type="project" value="UniProtKB-KW"/>
</dbReference>
<keyword evidence="6" id="KW-0695">RNA-directed DNA polymerase</keyword>
<dbReference type="AlphaFoldDB" id="A0AA88X3B3"/>
<dbReference type="Pfam" id="PF17917">
    <property type="entry name" value="RT_RNaseH"/>
    <property type="match status" value="1"/>
</dbReference>
<dbReference type="GO" id="GO:0003964">
    <property type="term" value="F:RNA-directed DNA polymerase activity"/>
    <property type="evidence" value="ECO:0007669"/>
    <property type="project" value="UniProtKB-KW"/>
</dbReference>
<keyword evidence="1" id="KW-0808">Transferase</keyword>
<feature type="domain" description="Reverse transcriptase RNase H-like" evidence="7">
    <location>
        <begin position="91"/>
        <end position="141"/>
    </location>
</feature>
<evidence type="ECO:0000256" key="6">
    <source>
        <dbReference type="ARBA" id="ARBA00022918"/>
    </source>
</evidence>
<organism evidence="8 9">
    <name type="scientific">Escallonia herrerae</name>
    <dbReference type="NCBI Taxonomy" id="1293975"/>
    <lineage>
        <taxon>Eukaryota</taxon>
        <taxon>Viridiplantae</taxon>
        <taxon>Streptophyta</taxon>
        <taxon>Embryophyta</taxon>
        <taxon>Tracheophyta</taxon>
        <taxon>Spermatophyta</taxon>
        <taxon>Magnoliopsida</taxon>
        <taxon>eudicotyledons</taxon>
        <taxon>Gunneridae</taxon>
        <taxon>Pentapetalae</taxon>
        <taxon>asterids</taxon>
        <taxon>campanulids</taxon>
        <taxon>Escalloniales</taxon>
        <taxon>Escalloniaceae</taxon>
        <taxon>Escallonia</taxon>
    </lineage>
</organism>
<proteinExistence type="predicted"/>
<evidence type="ECO:0000313" key="9">
    <source>
        <dbReference type="Proteomes" id="UP001188597"/>
    </source>
</evidence>
<dbReference type="Proteomes" id="UP001188597">
    <property type="component" value="Unassembled WGS sequence"/>
</dbReference>
<protein>
    <recommendedName>
        <fullName evidence="7">Reverse transcriptase RNase H-like domain-containing protein</fullName>
    </recommendedName>
</protein>
<dbReference type="Gene3D" id="3.30.70.270">
    <property type="match status" value="1"/>
</dbReference>
<keyword evidence="4" id="KW-0255">Endonuclease</keyword>
<dbReference type="InterPro" id="IPR043502">
    <property type="entry name" value="DNA/RNA_pol_sf"/>
</dbReference>
<evidence type="ECO:0000313" key="8">
    <source>
        <dbReference type="EMBL" id="KAK3031550.1"/>
    </source>
</evidence>
<sequence length="141" mass="15795">MRGITIHSCSPSGVLNAGQTVEGVDKRKSGTRGATLRNKFSGVQLEESPTICVILERICLPFFKPLKKIRNFEWTTECQDSFEALKEYLSSALNSVLIQEQDSKQLPIYYVSKVLQGAKLQYSNTEKLAFALLIAARKLRP</sequence>
<dbReference type="GO" id="GO:0004519">
    <property type="term" value="F:endonuclease activity"/>
    <property type="evidence" value="ECO:0007669"/>
    <property type="project" value="UniProtKB-KW"/>
</dbReference>
<evidence type="ECO:0000259" key="7">
    <source>
        <dbReference type="Pfam" id="PF17917"/>
    </source>
</evidence>
<keyword evidence="5" id="KW-0378">Hydrolase</keyword>
<comment type="caution">
    <text evidence="8">The sequence shown here is derived from an EMBL/GenBank/DDBJ whole genome shotgun (WGS) entry which is preliminary data.</text>
</comment>
<dbReference type="EMBL" id="JAVXUP010000301">
    <property type="protein sequence ID" value="KAK3031550.1"/>
    <property type="molecule type" value="Genomic_DNA"/>
</dbReference>
<keyword evidence="3" id="KW-0540">Nuclease</keyword>
<evidence type="ECO:0000256" key="1">
    <source>
        <dbReference type="ARBA" id="ARBA00022679"/>
    </source>
</evidence>
<evidence type="ECO:0000256" key="5">
    <source>
        <dbReference type="ARBA" id="ARBA00022801"/>
    </source>
</evidence>
<keyword evidence="9" id="KW-1185">Reference proteome</keyword>
<gene>
    <name evidence="8" type="ORF">RJ639_035463</name>
</gene>
<evidence type="ECO:0000256" key="4">
    <source>
        <dbReference type="ARBA" id="ARBA00022759"/>
    </source>
</evidence>
<dbReference type="InterPro" id="IPR043128">
    <property type="entry name" value="Rev_trsase/Diguanyl_cyclase"/>
</dbReference>
<accession>A0AA88X3B3</accession>
<reference evidence="8" key="1">
    <citation type="submission" date="2022-12" db="EMBL/GenBank/DDBJ databases">
        <title>Draft genome assemblies for two species of Escallonia (Escalloniales).</title>
        <authorList>
            <person name="Chanderbali A."/>
            <person name="Dervinis C."/>
            <person name="Anghel I."/>
            <person name="Soltis D."/>
            <person name="Soltis P."/>
            <person name="Zapata F."/>
        </authorList>
    </citation>
    <scope>NUCLEOTIDE SEQUENCE</scope>
    <source>
        <strain evidence="8">UCBG64.0493</strain>
        <tissue evidence="8">Leaf</tissue>
    </source>
</reference>
<keyword evidence="2" id="KW-0548">Nucleotidyltransferase</keyword>
<evidence type="ECO:0000256" key="2">
    <source>
        <dbReference type="ARBA" id="ARBA00022695"/>
    </source>
</evidence>